<dbReference type="KEGG" id="ddi:DDB_G0267894"/>
<dbReference type="Proteomes" id="UP000002195">
    <property type="component" value="Unassembled WGS sequence"/>
</dbReference>
<accession>Q55FZ2</accession>
<feature type="compositionally biased region" description="Low complexity" evidence="1">
    <location>
        <begin position="196"/>
        <end position="209"/>
    </location>
</feature>
<name>Q55FZ2_DICDI</name>
<evidence type="ECO:0000313" key="3">
    <source>
        <dbReference type="EMBL" id="EAL73400.1"/>
    </source>
</evidence>
<reference evidence="3 4" key="1">
    <citation type="journal article" date="2005" name="Nature">
        <title>The genome of the social amoeba Dictyostelium discoideum.</title>
        <authorList>
            <consortium name="The Dictyostelium discoideum Sequencing Consortium"/>
            <person name="Eichinger L."/>
            <person name="Pachebat J.A."/>
            <person name="Glockner G."/>
            <person name="Rajandream M.A."/>
            <person name="Sucgang R."/>
            <person name="Berriman M."/>
            <person name="Song J."/>
            <person name="Olsen R."/>
            <person name="Szafranski K."/>
            <person name="Xu Q."/>
            <person name="Tunggal B."/>
            <person name="Kummerfeld S."/>
            <person name="Madera M."/>
            <person name="Konfortov B.A."/>
            <person name="Rivero F."/>
            <person name="Bankier A.T."/>
            <person name="Lehmann R."/>
            <person name="Hamlin N."/>
            <person name="Davies R."/>
            <person name="Gaudet P."/>
            <person name="Fey P."/>
            <person name="Pilcher K."/>
            <person name="Chen G."/>
            <person name="Saunders D."/>
            <person name="Sodergren E."/>
            <person name="Davis P."/>
            <person name="Kerhornou A."/>
            <person name="Nie X."/>
            <person name="Hall N."/>
            <person name="Anjard C."/>
            <person name="Hemphill L."/>
            <person name="Bason N."/>
            <person name="Farbrother P."/>
            <person name="Desany B."/>
            <person name="Just E."/>
            <person name="Morio T."/>
            <person name="Rost R."/>
            <person name="Churcher C."/>
            <person name="Cooper J."/>
            <person name="Haydock S."/>
            <person name="van Driessche N."/>
            <person name="Cronin A."/>
            <person name="Goodhead I."/>
            <person name="Muzny D."/>
            <person name="Mourier T."/>
            <person name="Pain A."/>
            <person name="Lu M."/>
            <person name="Harper D."/>
            <person name="Lindsay R."/>
            <person name="Hauser H."/>
            <person name="James K."/>
            <person name="Quiles M."/>
            <person name="Madan Babu M."/>
            <person name="Saito T."/>
            <person name="Buchrieser C."/>
            <person name="Wardroper A."/>
            <person name="Felder M."/>
            <person name="Thangavelu M."/>
            <person name="Johnson D."/>
            <person name="Knights A."/>
            <person name="Loulseged H."/>
            <person name="Mungall K."/>
            <person name="Oliver K."/>
            <person name="Price C."/>
            <person name="Quail M.A."/>
            <person name="Urushihara H."/>
            <person name="Hernandez J."/>
            <person name="Rabbinowitsch E."/>
            <person name="Steffen D."/>
            <person name="Sanders M."/>
            <person name="Ma J."/>
            <person name="Kohara Y."/>
            <person name="Sharp S."/>
            <person name="Simmonds M."/>
            <person name="Spiegler S."/>
            <person name="Tivey A."/>
            <person name="Sugano S."/>
            <person name="White B."/>
            <person name="Walker D."/>
            <person name="Woodward J."/>
            <person name="Winckler T."/>
            <person name="Tanaka Y."/>
            <person name="Shaulsky G."/>
            <person name="Schleicher M."/>
            <person name="Weinstock G."/>
            <person name="Rosenthal A."/>
            <person name="Cox E.C."/>
            <person name="Chisholm R.L."/>
            <person name="Gibbs R."/>
            <person name="Loomis W.F."/>
            <person name="Platzer M."/>
            <person name="Kay R.R."/>
            <person name="Williams J."/>
            <person name="Dear P.H."/>
            <person name="Noegel A.A."/>
            <person name="Barrell B."/>
            <person name="Kuspa A."/>
        </authorList>
    </citation>
    <scope>NUCLEOTIDE SEQUENCE [LARGE SCALE GENOMIC DNA]</scope>
    <source>
        <strain evidence="3 4">AX4</strain>
    </source>
</reference>
<keyword evidence="2" id="KW-0812">Transmembrane</keyword>
<dbReference type="EMBL" id="AAFI02000003">
    <property type="protein sequence ID" value="EAL73400.1"/>
    <property type="molecule type" value="Genomic_DNA"/>
</dbReference>
<comment type="caution">
    <text evidence="3">The sequence shown here is derived from an EMBL/GenBank/DDBJ whole genome shotgun (WGS) entry which is preliminary data.</text>
</comment>
<dbReference type="AlphaFoldDB" id="Q55FZ2"/>
<keyword evidence="2" id="KW-1133">Transmembrane helix</keyword>
<keyword evidence="4" id="KW-1185">Reference proteome</keyword>
<dbReference type="eggNOG" id="ENOG502RIKH">
    <property type="taxonomic scope" value="Eukaryota"/>
</dbReference>
<dbReference type="VEuPathDB" id="AmoebaDB:DDB_G0267894"/>
<feature type="region of interest" description="Disordered" evidence="1">
    <location>
        <begin position="196"/>
        <end position="224"/>
    </location>
</feature>
<evidence type="ECO:0008006" key="5">
    <source>
        <dbReference type="Google" id="ProtNLM"/>
    </source>
</evidence>
<dbReference type="PaxDb" id="44689-DDB0189623"/>
<gene>
    <name evidence="3" type="ORF">DDB_G0267894</name>
</gene>
<dbReference type="GeneID" id="8616199"/>
<dbReference type="dictyBase" id="DDB_G0267894"/>
<evidence type="ECO:0000256" key="1">
    <source>
        <dbReference type="SAM" id="MobiDB-lite"/>
    </source>
</evidence>
<dbReference type="RefSeq" id="XP_647391.1">
    <property type="nucleotide sequence ID" value="XM_642299.1"/>
</dbReference>
<feature type="transmembrane region" description="Helical" evidence="2">
    <location>
        <begin position="88"/>
        <end position="105"/>
    </location>
</feature>
<dbReference type="InParanoid" id="Q55FZ2"/>
<sequence>MNKKAPLIQPYQYQQPPQQYESYQIAPPNIVTPLVCQTAKYRLQGTFYSGFFDNFPIELSSSLAPADFSYVIRDINDAINYKNGLRKTLLVAFVLSTILFFFIFIPFVFVYVIILPISILLMAISFFSFLKIQAIITKRVQVVVENFNKIFSNNNISMEITSGRRKHIHIIYPIYYNIQPVVQTFQPFQQQQPSFQEQQPQQQQQPQQVNISKANENENSSLLA</sequence>
<evidence type="ECO:0000313" key="4">
    <source>
        <dbReference type="Proteomes" id="UP000002195"/>
    </source>
</evidence>
<evidence type="ECO:0000256" key="2">
    <source>
        <dbReference type="SAM" id="Phobius"/>
    </source>
</evidence>
<proteinExistence type="predicted"/>
<organism evidence="3 4">
    <name type="scientific">Dictyostelium discoideum</name>
    <name type="common">Social amoeba</name>
    <dbReference type="NCBI Taxonomy" id="44689"/>
    <lineage>
        <taxon>Eukaryota</taxon>
        <taxon>Amoebozoa</taxon>
        <taxon>Evosea</taxon>
        <taxon>Eumycetozoa</taxon>
        <taxon>Dictyostelia</taxon>
        <taxon>Dictyosteliales</taxon>
        <taxon>Dictyosteliaceae</taxon>
        <taxon>Dictyostelium</taxon>
    </lineage>
</organism>
<protein>
    <recommendedName>
        <fullName evidence="5">Transmembrane protein</fullName>
    </recommendedName>
</protein>
<keyword evidence="2" id="KW-0472">Membrane</keyword>
<dbReference type="HOGENOM" id="CLU_1236958_0_0_1"/>
<feature type="transmembrane region" description="Helical" evidence="2">
    <location>
        <begin position="111"/>
        <end position="130"/>
    </location>
</feature>
<feature type="compositionally biased region" description="Polar residues" evidence="1">
    <location>
        <begin position="210"/>
        <end position="224"/>
    </location>
</feature>